<dbReference type="OrthoDB" id="434647at2759"/>
<dbReference type="Proteomes" id="UP000186601">
    <property type="component" value="Unassembled WGS sequence"/>
</dbReference>
<feature type="region of interest" description="Disordered" evidence="1">
    <location>
        <begin position="402"/>
        <end position="586"/>
    </location>
</feature>
<comment type="caution">
    <text evidence="2">The sequence shown here is derived from an EMBL/GenBank/DDBJ whole genome shotgun (WGS) entry which is preliminary data.</text>
</comment>
<protein>
    <recommendedName>
        <fullName evidence="4">Receptor expression-enhancing protein</fullName>
    </recommendedName>
</protein>
<evidence type="ECO:0000313" key="2">
    <source>
        <dbReference type="EMBL" id="PSR73435.1"/>
    </source>
</evidence>
<evidence type="ECO:0008006" key="4">
    <source>
        <dbReference type="Google" id="ProtNLM"/>
    </source>
</evidence>
<evidence type="ECO:0000256" key="1">
    <source>
        <dbReference type="SAM" id="MobiDB-lite"/>
    </source>
</evidence>
<sequence length="586" mass="64142">MGIIVPVLRLGFVFLNVYETFKTMKLPPRSSRNGGQPSVRAMSQRKRALKGCMAVWLIWSCYVVYEKTLDPIVGIFIPFYSEIKALVLLFFMLTRARGAEPIYLHIFRPLVKPYTPLLDAMVEVVNSIGDVIMLICAVPIHFVSSILSRWTGAHIEELPDEEPSPPSRPDDRQEVPSTETIYGATRTRRGIQQNARDKSNTSKSAKRPTVGSRLPSERASHDIWYPSTAAYEDEDSPPNGPKGLPTPPSEDQLHMARDAVDDEWRRYEAFPSAYPATPATRSTGLPPVLPEGFASLEGISEEVHDGLPRTTYNGFEHHEQGFQGSLKSQRESNPDSDVELSDGHKFAPGVFSSDDEMSIDGGEEEEEDDFNVTLATPYPLSRVQNFSSATTASMDRMTNISSALSTTDNGSPLRTRTNSEASTTLYTSDSSSVAGRKRALPPSADENAPARPVLERHSTAQGTIRGRAIPTRASSRPALPIQRSSTQSSASGAENKDIPDDTSFGSKKRRVGTTSDARSQPIHRVTLRTNVEPPIRKPTPSATASRRAPAVPMAGRLRPTAFAKKNSESASSDSSTRRQGATSQGL</sequence>
<gene>
    <name evidence="2" type="ORF">PHLCEN_2v10727</name>
</gene>
<feature type="compositionally biased region" description="Pro residues" evidence="1">
    <location>
        <begin position="238"/>
        <end position="248"/>
    </location>
</feature>
<organism evidence="2 3">
    <name type="scientific">Hermanssonia centrifuga</name>
    <dbReference type="NCBI Taxonomy" id="98765"/>
    <lineage>
        <taxon>Eukaryota</taxon>
        <taxon>Fungi</taxon>
        <taxon>Dikarya</taxon>
        <taxon>Basidiomycota</taxon>
        <taxon>Agaricomycotina</taxon>
        <taxon>Agaricomycetes</taxon>
        <taxon>Polyporales</taxon>
        <taxon>Meruliaceae</taxon>
        <taxon>Hermanssonia</taxon>
    </lineage>
</organism>
<dbReference type="Pfam" id="PF03134">
    <property type="entry name" value="TB2_DP1_HVA22"/>
    <property type="match status" value="1"/>
</dbReference>
<feature type="region of interest" description="Disordered" evidence="1">
    <location>
        <begin position="157"/>
        <end position="252"/>
    </location>
</feature>
<feature type="compositionally biased region" description="Polar residues" evidence="1">
    <location>
        <begin position="577"/>
        <end position="586"/>
    </location>
</feature>
<dbReference type="AlphaFoldDB" id="A0A2R6NM15"/>
<reference evidence="2 3" key="1">
    <citation type="submission" date="2018-02" db="EMBL/GenBank/DDBJ databases">
        <title>Genome sequence of the basidiomycete white-rot fungus Phlebia centrifuga.</title>
        <authorList>
            <person name="Granchi Z."/>
            <person name="Peng M."/>
            <person name="de Vries R.P."/>
            <person name="Hilden K."/>
            <person name="Makela M.R."/>
            <person name="Grigoriev I."/>
            <person name="Riley R."/>
        </authorList>
    </citation>
    <scope>NUCLEOTIDE SEQUENCE [LARGE SCALE GENOMIC DNA]</scope>
    <source>
        <strain evidence="2 3">FBCC195</strain>
    </source>
</reference>
<dbReference type="EMBL" id="MLYV02001076">
    <property type="protein sequence ID" value="PSR73435.1"/>
    <property type="molecule type" value="Genomic_DNA"/>
</dbReference>
<feature type="compositionally biased region" description="Polar residues" evidence="1">
    <location>
        <begin position="402"/>
        <end position="433"/>
    </location>
</feature>
<name>A0A2R6NM15_9APHY</name>
<feature type="compositionally biased region" description="Polar residues" evidence="1">
    <location>
        <begin position="482"/>
        <end position="492"/>
    </location>
</feature>
<feature type="compositionally biased region" description="Acidic residues" evidence="1">
    <location>
        <begin position="353"/>
        <end position="369"/>
    </location>
</feature>
<accession>A0A2R6NM15</accession>
<feature type="region of interest" description="Disordered" evidence="1">
    <location>
        <begin position="322"/>
        <end position="369"/>
    </location>
</feature>
<evidence type="ECO:0000313" key="3">
    <source>
        <dbReference type="Proteomes" id="UP000186601"/>
    </source>
</evidence>
<keyword evidence="3" id="KW-1185">Reference proteome</keyword>
<proteinExistence type="predicted"/>
<dbReference type="InterPro" id="IPR004345">
    <property type="entry name" value="TB2_DP1_HVA22"/>
</dbReference>